<reference evidence="1 2" key="1">
    <citation type="submission" date="2017-06" db="EMBL/GenBank/DDBJ databases">
        <title>Genome sequencing of cyanobaciteial culture collection at National Institute for Environmental Studies (NIES).</title>
        <authorList>
            <person name="Hirose Y."/>
            <person name="Shimura Y."/>
            <person name="Fujisawa T."/>
            <person name="Nakamura Y."/>
            <person name="Kawachi M."/>
        </authorList>
    </citation>
    <scope>NUCLEOTIDE SEQUENCE [LARGE SCALE GENOMIC DNA]</scope>
    <source>
        <strain evidence="1 2">NIES-267</strain>
    </source>
</reference>
<accession>A0A1Z4M1P0</accession>
<dbReference type="InterPro" id="IPR039498">
    <property type="entry name" value="NTP_transf_5"/>
</dbReference>
<evidence type="ECO:0008006" key="3">
    <source>
        <dbReference type="Google" id="ProtNLM"/>
    </source>
</evidence>
<dbReference type="EMBL" id="AP018227">
    <property type="protein sequence ID" value="BAY87288.1"/>
    <property type="molecule type" value="Genomic_DNA"/>
</dbReference>
<dbReference type="Pfam" id="PF14907">
    <property type="entry name" value="NTP_transf_5"/>
    <property type="match status" value="1"/>
</dbReference>
<organism evidence="1 2">
    <name type="scientific">Calothrix parasitica NIES-267</name>
    <dbReference type="NCBI Taxonomy" id="1973488"/>
    <lineage>
        <taxon>Bacteria</taxon>
        <taxon>Bacillati</taxon>
        <taxon>Cyanobacteriota</taxon>
        <taxon>Cyanophyceae</taxon>
        <taxon>Nostocales</taxon>
        <taxon>Calotrichaceae</taxon>
        <taxon>Calothrix</taxon>
    </lineage>
</organism>
<dbReference type="Proteomes" id="UP000218418">
    <property type="component" value="Chromosome"/>
</dbReference>
<gene>
    <name evidence="1" type="ORF">NIES267_68090</name>
</gene>
<protein>
    <recommendedName>
        <fullName evidence="3">Nucleotidyltransferase family protein</fullName>
    </recommendedName>
</protein>
<evidence type="ECO:0000313" key="1">
    <source>
        <dbReference type="EMBL" id="BAY87288.1"/>
    </source>
</evidence>
<name>A0A1Z4M1P0_9CYAN</name>
<sequence>MKNPSKLDTKTPFINTRPEIELLLSCVNPEINNATSADIKTLVKQNIDWQYLTQTADRHGVLSLLYFRINNICPEAVPELILKQWRYSFQSTAQRNLHLTGELINLLKLLKQQNIVALPYKGPVLATLIYKNVALRRFGDLDIIVQQKDIFAVRELLIAQGYQPKIKMTDAELIKYLNSKTEHTYDFLHQEKNVFLEIHWRIAPKFVCQIEAKDLWDDLEPFSLAGTTINNLALEDWLPILCVHGSRHVWERFSWLCDIATLIHKNPDLNWDRVIKKAETWGCQRMLFLGLFMVHDLFGISLPAKVWERIKKVEPILKGIVTQVYNQLFADVRTSDKFMGRTLYHIQVRERLNHKLLYIQSFVYWLIKGNKEIIEK</sequence>
<proteinExistence type="predicted"/>
<keyword evidence="2" id="KW-1185">Reference proteome</keyword>
<dbReference type="OrthoDB" id="5366220at2"/>
<dbReference type="AlphaFoldDB" id="A0A1Z4M1P0"/>
<evidence type="ECO:0000313" key="2">
    <source>
        <dbReference type="Proteomes" id="UP000218418"/>
    </source>
</evidence>